<dbReference type="AlphaFoldDB" id="C9YC33"/>
<name>C9YC33_CURXX</name>
<proteinExistence type="predicted"/>
<evidence type="ECO:0000259" key="2">
    <source>
        <dbReference type="Pfam" id="PF01266"/>
    </source>
</evidence>
<dbReference type="GO" id="GO:0016491">
    <property type="term" value="F:oxidoreductase activity"/>
    <property type="evidence" value="ECO:0007669"/>
    <property type="project" value="UniProtKB-KW"/>
</dbReference>
<dbReference type="InterPro" id="IPR036188">
    <property type="entry name" value="FAD/NAD-bd_sf"/>
</dbReference>
<dbReference type="Gene3D" id="3.50.50.60">
    <property type="entry name" value="FAD/NAD(P)-binding domain"/>
    <property type="match status" value="1"/>
</dbReference>
<gene>
    <name evidence="3" type="ORF">Csp_C22620</name>
</gene>
<dbReference type="SUPFAM" id="SSF51971">
    <property type="entry name" value="Nucleotide-binding domain"/>
    <property type="match status" value="1"/>
</dbReference>
<dbReference type="Pfam" id="PF01266">
    <property type="entry name" value="DAO"/>
    <property type="match status" value="1"/>
</dbReference>
<evidence type="ECO:0000256" key="1">
    <source>
        <dbReference type="ARBA" id="ARBA00023002"/>
    </source>
</evidence>
<accession>C9YC33</accession>
<reference evidence="3" key="1">
    <citation type="journal article" date="2010" name="Nature">
        <title>The Dynamic genome of Hydra.</title>
        <authorList>
            <person name="Chapman J.A."/>
            <person name="Kirkness E.F."/>
            <person name="Simakov O."/>
            <person name="Hampson S.E."/>
            <person name="Mitros T."/>
            <person name="Weinmaier T."/>
            <person name="Rattei T."/>
            <person name="Balasubramanian P.G."/>
            <person name="Borman J."/>
            <person name="Busam D."/>
            <person name="Disbennett K."/>
            <person name="Pfannkoch C."/>
            <person name="Sumin N."/>
            <person name="Sutton G."/>
            <person name="Viswanathan L."/>
            <person name="Walenz B."/>
            <person name="Goodstein D.M."/>
            <person name="Hellsten U."/>
            <person name="Kawashima T."/>
            <person name="Prochnik S.E."/>
            <person name="Putnam N.H."/>
            <person name="Shu S."/>
            <person name="Blumberg B."/>
            <person name="Dana C.E."/>
            <person name="Gee L."/>
            <person name="Kibler D.F."/>
            <person name="Law L."/>
            <person name="Lindgens D."/>
            <person name="Martinez D.E."/>
            <person name="Peng J."/>
            <person name="Wigge P.A."/>
            <person name="Bertulat B."/>
            <person name="Guder C."/>
            <person name="Nakamura Y."/>
            <person name="Ozbek S."/>
            <person name="Watanabe H."/>
            <person name="Khalturin K."/>
            <person name="Hemmrich G."/>
            <person name="Franke A."/>
            <person name="Augustin R."/>
            <person name="Fraune S."/>
            <person name="Hayakawa E."/>
            <person name="Hayakawa S."/>
            <person name="Hirose M."/>
            <person name="Hwang J."/>
            <person name="Ikeo K."/>
            <person name="Nishimiya-Fujisawa C."/>
            <person name="Ogura A."/>
            <person name="Takahashi T."/>
            <person name="Steinmetz P.R."/>
            <person name="Zhang X."/>
            <person name="Aufschnaiter R."/>
            <person name="Eder M.K."/>
            <person name="Gorny A.K."/>
            <person name="Salvenmoser W."/>
            <person name="Heimberg A.M."/>
            <person name="Wheeler B.M."/>
            <person name="Peterson K.J."/>
            <person name="Boettger A."/>
            <person name="Tischler P."/>
            <person name="Wolf A."/>
            <person name="Gojobori T."/>
            <person name="Remington K.A."/>
            <person name="Strausberg R.L."/>
            <person name="Venter J."/>
            <person name="Technau U."/>
            <person name="Hobmayer B."/>
            <person name="Bosch T.C."/>
            <person name="Holstein T.W."/>
            <person name="Fujisawa T."/>
            <person name="Bode H.R."/>
            <person name="David C.N."/>
            <person name="Rokhsar D.S."/>
            <person name="Steele R.E."/>
        </authorList>
    </citation>
    <scope>NUCLEOTIDE SEQUENCE</scope>
</reference>
<organism evidence="3">
    <name type="scientific">Curvibacter symbiont subsp. Hydra magnipapillata</name>
    <dbReference type="NCBI Taxonomy" id="667019"/>
    <lineage>
        <taxon>Bacteria</taxon>
        <taxon>Pseudomonadati</taxon>
        <taxon>Pseudomonadota</taxon>
        <taxon>Betaproteobacteria</taxon>
        <taxon>Burkholderiales</taxon>
        <taxon>Comamonadaceae</taxon>
        <taxon>Curvibacter</taxon>
    </lineage>
</organism>
<keyword evidence="1 3" id="KW-0560">Oxidoreductase</keyword>
<protein>
    <recommendedName>
        <fullName evidence="2">FAD dependent oxidoreductase domain-containing protein</fullName>
    </recommendedName>
</protein>
<dbReference type="EMBL" id="FN543105">
    <property type="protein sequence ID" value="CBA30252.1"/>
    <property type="molecule type" value="Genomic_DNA"/>
</dbReference>
<evidence type="ECO:0000313" key="3">
    <source>
        <dbReference type="EMBL" id="CBA30252.1"/>
    </source>
</evidence>
<sequence>MKIIVLGAGTIGICTAWHLLELGHEVTVVERQADAALETSFANGAQISVSYCEPWANKEAPLKALKWMLSKEAPLLFRPPRTPSAPACTSTPGACLSWPTATTRLLSAMCSSSSLWVLTATPP</sequence>
<feature type="domain" description="FAD dependent oxidoreductase" evidence="2">
    <location>
        <begin position="2"/>
        <end position="74"/>
    </location>
</feature>
<dbReference type="InterPro" id="IPR006076">
    <property type="entry name" value="FAD-dep_OxRdtase"/>
</dbReference>